<accession>A0ACC0U256</accession>
<protein>
    <submittedName>
        <fullName evidence="1">Uncharacterized protein</fullName>
    </submittedName>
</protein>
<sequence length="371" mass="39400">MATANTADLALPLPSPLRTPESSTSSLPPNSTSKPPAKSRPAPTSNQDDSAPRKRSRSDMTPDERKEARAHRNRIAAQNSRDKRKAQFSALEARISELEAENRALRAGMAYPLPIPVEHRADDAAREADNRALRERVQALESAWEAIIRTLHTHGTTAGLPTVLPPLGLEQSSAPSSPSASASSPSPESPTTTFPVLVPSTPIFSIDDPVFPLSPALSNLSLPSGTPSQSIFDLTHEPTCHSAAGGPLQADEDPSMLSDVVTDETIDEAAMDDLFHEILAAPLTPSSVAPILMRDDAEVPGRDRGSINPNTDAKVAKEVEREIQKLFDMMPVGGSAFDGVSPLPAEENGSTALELDLGAWEASIGLAQPVF</sequence>
<evidence type="ECO:0000313" key="1">
    <source>
        <dbReference type="EMBL" id="KAI9457429.1"/>
    </source>
</evidence>
<organism evidence="1 2">
    <name type="scientific">Russula earlei</name>
    <dbReference type="NCBI Taxonomy" id="71964"/>
    <lineage>
        <taxon>Eukaryota</taxon>
        <taxon>Fungi</taxon>
        <taxon>Dikarya</taxon>
        <taxon>Basidiomycota</taxon>
        <taxon>Agaricomycotina</taxon>
        <taxon>Agaricomycetes</taxon>
        <taxon>Russulales</taxon>
        <taxon>Russulaceae</taxon>
        <taxon>Russula</taxon>
    </lineage>
</organism>
<keyword evidence="2" id="KW-1185">Reference proteome</keyword>
<gene>
    <name evidence="1" type="ORF">F5148DRAFT_1222532</name>
</gene>
<reference evidence="1" key="1">
    <citation type="submission" date="2021-03" db="EMBL/GenBank/DDBJ databases">
        <title>Evolutionary priming and transition to the ectomycorrhizal habit in an iconic lineage of mushroom-forming fungi: is preadaptation a requirement?</title>
        <authorList>
            <consortium name="DOE Joint Genome Institute"/>
            <person name="Looney B.P."/>
            <person name="Miyauchi S."/>
            <person name="Morin E."/>
            <person name="Drula E."/>
            <person name="Courty P.E."/>
            <person name="Chicoki N."/>
            <person name="Fauchery L."/>
            <person name="Kohler A."/>
            <person name="Kuo A."/>
            <person name="LaButti K."/>
            <person name="Pangilinan J."/>
            <person name="Lipzen A."/>
            <person name="Riley R."/>
            <person name="Andreopoulos W."/>
            <person name="He G."/>
            <person name="Johnson J."/>
            <person name="Barry K.W."/>
            <person name="Grigoriev I.V."/>
            <person name="Nagy L."/>
            <person name="Hibbett D."/>
            <person name="Henrissat B."/>
            <person name="Matheny P.B."/>
            <person name="Labbe J."/>
            <person name="Martin A.F."/>
        </authorList>
    </citation>
    <scope>NUCLEOTIDE SEQUENCE</scope>
    <source>
        <strain evidence="1">BPL698</strain>
    </source>
</reference>
<name>A0ACC0U256_9AGAM</name>
<dbReference type="EMBL" id="JAGFNK010000221">
    <property type="protein sequence ID" value="KAI9457429.1"/>
    <property type="molecule type" value="Genomic_DNA"/>
</dbReference>
<dbReference type="Proteomes" id="UP001207468">
    <property type="component" value="Unassembled WGS sequence"/>
</dbReference>
<proteinExistence type="predicted"/>
<evidence type="ECO:0000313" key="2">
    <source>
        <dbReference type="Proteomes" id="UP001207468"/>
    </source>
</evidence>
<comment type="caution">
    <text evidence="1">The sequence shown here is derived from an EMBL/GenBank/DDBJ whole genome shotgun (WGS) entry which is preliminary data.</text>
</comment>